<sequence>MPSTSPIDNFLGSGDALSRLQAHAGRLIRLQRQLEALLPDYMAPACKVANLKGEDLVIHVESAGLAVKLRQAVPSLLADFARAGVILRDIKVKVAVPDYRPPAAPVEERHVSESTRSGLGALAATLPADSPLAKALKRFVKNAG</sequence>
<organism evidence="1 2">
    <name type="scientific">Zoogloea ramigera</name>
    <dbReference type="NCBI Taxonomy" id="350"/>
    <lineage>
        <taxon>Bacteria</taxon>
        <taxon>Pseudomonadati</taxon>
        <taxon>Pseudomonadota</taxon>
        <taxon>Betaproteobacteria</taxon>
        <taxon>Rhodocyclales</taxon>
        <taxon>Zoogloeaceae</taxon>
        <taxon>Zoogloea</taxon>
    </lineage>
</organism>
<name>A0A4Y4CVU8_ZOORA</name>
<dbReference type="Proteomes" id="UP000318422">
    <property type="component" value="Unassembled WGS sequence"/>
</dbReference>
<accession>A0A4Y4CVU8</accession>
<dbReference type="RefSeq" id="WP_141352776.1">
    <property type="nucleotide sequence ID" value="NZ_BJNV01000044.1"/>
</dbReference>
<evidence type="ECO:0008006" key="3">
    <source>
        <dbReference type="Google" id="ProtNLM"/>
    </source>
</evidence>
<evidence type="ECO:0000313" key="1">
    <source>
        <dbReference type="EMBL" id="GEC96456.1"/>
    </source>
</evidence>
<keyword evidence="2" id="KW-1185">Reference proteome</keyword>
<evidence type="ECO:0000313" key="2">
    <source>
        <dbReference type="Proteomes" id="UP000318422"/>
    </source>
</evidence>
<dbReference type="EMBL" id="BJNV01000044">
    <property type="protein sequence ID" value="GEC96456.1"/>
    <property type="molecule type" value="Genomic_DNA"/>
</dbReference>
<comment type="caution">
    <text evidence="1">The sequence shown here is derived from an EMBL/GenBank/DDBJ whole genome shotgun (WGS) entry which is preliminary data.</text>
</comment>
<gene>
    <name evidence="1" type="ORF">ZRA01_25290</name>
</gene>
<proteinExistence type="predicted"/>
<reference evidence="1 2" key="1">
    <citation type="submission" date="2019-06" db="EMBL/GenBank/DDBJ databases">
        <title>Whole genome shotgun sequence of Zoogloea ramigera NBRC 15342.</title>
        <authorList>
            <person name="Hosoyama A."/>
            <person name="Uohara A."/>
            <person name="Ohji S."/>
            <person name="Ichikawa N."/>
        </authorList>
    </citation>
    <scope>NUCLEOTIDE SEQUENCE [LARGE SCALE GENOMIC DNA]</scope>
    <source>
        <strain evidence="1 2">NBRC 15342</strain>
    </source>
</reference>
<dbReference type="InterPro" id="IPR007922">
    <property type="entry name" value="DciA-like"/>
</dbReference>
<dbReference type="AlphaFoldDB" id="A0A4Y4CVU8"/>
<dbReference type="Pfam" id="PF05258">
    <property type="entry name" value="DciA"/>
    <property type="match status" value="1"/>
</dbReference>
<dbReference type="OrthoDB" id="8526599at2"/>
<protein>
    <recommendedName>
        <fullName evidence="3">DUF721 domain-containing protein</fullName>
    </recommendedName>
</protein>